<keyword evidence="11" id="KW-1185">Reference proteome</keyword>
<feature type="chain" id="PRO_5037308856" evidence="9">
    <location>
        <begin position="20"/>
        <end position="437"/>
    </location>
</feature>
<reference evidence="10" key="1">
    <citation type="submission" date="2020-01" db="EMBL/GenBank/DDBJ databases">
        <title>Muricauda ochracea sp. nov., isolated from a tidal flat of Garorim bay in Korea.</title>
        <authorList>
            <person name="Kim D."/>
            <person name="Yoo Y."/>
            <person name="Kim J.-J."/>
        </authorList>
    </citation>
    <scope>NUCLEOTIDE SEQUENCE</scope>
    <source>
        <strain evidence="10">JGD-17</strain>
    </source>
</reference>
<dbReference type="Gene3D" id="1.20.1600.10">
    <property type="entry name" value="Outer membrane efflux proteins (OEP)"/>
    <property type="match status" value="1"/>
</dbReference>
<evidence type="ECO:0000313" key="10">
    <source>
        <dbReference type="EMBL" id="NAY90772.1"/>
    </source>
</evidence>
<dbReference type="InterPro" id="IPR051906">
    <property type="entry name" value="TolC-like"/>
</dbReference>
<feature type="coiled-coil region" evidence="8">
    <location>
        <begin position="161"/>
        <end position="188"/>
    </location>
</feature>
<keyword evidence="6" id="KW-0472">Membrane</keyword>
<gene>
    <name evidence="10" type="ORF">GTQ34_02475</name>
</gene>
<evidence type="ECO:0000256" key="2">
    <source>
        <dbReference type="ARBA" id="ARBA00007613"/>
    </source>
</evidence>
<keyword evidence="7" id="KW-0998">Cell outer membrane</keyword>
<dbReference type="PANTHER" id="PTHR30026">
    <property type="entry name" value="OUTER MEMBRANE PROTEIN TOLC"/>
    <property type="match status" value="1"/>
</dbReference>
<evidence type="ECO:0000256" key="7">
    <source>
        <dbReference type="ARBA" id="ARBA00023237"/>
    </source>
</evidence>
<accession>A0A964WWG4</accession>
<comment type="subcellular location">
    <subcellularLocation>
        <location evidence="1">Cell outer membrane</location>
    </subcellularLocation>
</comment>
<dbReference type="GO" id="GO:0015562">
    <property type="term" value="F:efflux transmembrane transporter activity"/>
    <property type="evidence" value="ECO:0007669"/>
    <property type="project" value="InterPro"/>
</dbReference>
<evidence type="ECO:0000256" key="9">
    <source>
        <dbReference type="SAM" id="SignalP"/>
    </source>
</evidence>
<evidence type="ECO:0000256" key="1">
    <source>
        <dbReference type="ARBA" id="ARBA00004442"/>
    </source>
</evidence>
<dbReference type="EMBL" id="JAAABI010000001">
    <property type="protein sequence ID" value="NAY90772.1"/>
    <property type="molecule type" value="Genomic_DNA"/>
</dbReference>
<keyword evidence="5" id="KW-0812">Transmembrane</keyword>
<dbReference type="AlphaFoldDB" id="A0A964WWG4"/>
<dbReference type="GO" id="GO:0015288">
    <property type="term" value="F:porin activity"/>
    <property type="evidence" value="ECO:0007669"/>
    <property type="project" value="TreeGrafter"/>
</dbReference>
<evidence type="ECO:0000256" key="5">
    <source>
        <dbReference type="ARBA" id="ARBA00022692"/>
    </source>
</evidence>
<dbReference type="Proteomes" id="UP000667650">
    <property type="component" value="Unassembled WGS sequence"/>
</dbReference>
<comment type="similarity">
    <text evidence="2">Belongs to the outer membrane factor (OMF) (TC 1.B.17) family.</text>
</comment>
<evidence type="ECO:0000256" key="8">
    <source>
        <dbReference type="SAM" id="Coils"/>
    </source>
</evidence>
<dbReference type="GO" id="GO:0009279">
    <property type="term" value="C:cell outer membrane"/>
    <property type="evidence" value="ECO:0007669"/>
    <property type="project" value="UniProtKB-SubCell"/>
</dbReference>
<organism evidence="10 11">
    <name type="scientific">Flagellimonas ochracea</name>
    <dbReference type="NCBI Taxonomy" id="2696472"/>
    <lineage>
        <taxon>Bacteria</taxon>
        <taxon>Pseudomonadati</taxon>
        <taxon>Bacteroidota</taxon>
        <taxon>Flavobacteriia</taxon>
        <taxon>Flavobacteriales</taxon>
        <taxon>Flavobacteriaceae</taxon>
        <taxon>Flagellimonas</taxon>
    </lineage>
</organism>
<dbReference type="PANTHER" id="PTHR30026:SF21">
    <property type="entry name" value="SLR1270 PROTEIN"/>
    <property type="match status" value="1"/>
</dbReference>
<dbReference type="SUPFAM" id="SSF56954">
    <property type="entry name" value="Outer membrane efflux proteins (OEP)"/>
    <property type="match status" value="1"/>
</dbReference>
<dbReference type="RefSeq" id="WP_166522751.1">
    <property type="nucleotide sequence ID" value="NZ_JAAABI010000001.1"/>
</dbReference>
<dbReference type="InterPro" id="IPR003423">
    <property type="entry name" value="OMP_efflux"/>
</dbReference>
<name>A0A964WWG4_9FLAO</name>
<keyword evidence="8" id="KW-0175">Coiled coil</keyword>
<protein>
    <submittedName>
        <fullName evidence="10">TolC family protein</fullName>
    </submittedName>
</protein>
<sequence>MKNKMLLLLIFLFSLSLGAQEILLITKEEVLNTVRENNNTIKMSKQDVLMAKGDFDQTNEVLLPNIGVSHTGIATTNPLMAFGSKLNQGILTSEDFNPDLLNNPSQIEDYATRIEVKQPILNLDGLHQRKAAKAKLNATELQSVRTRDFIELEVDKAYMQLQLAYKTIEVLEKAKESALENKRIAENNFSQGYLQKSDVLAVEVRVTEIHNQLQYAKSNIQNASNHLSVLMDDASYPVLRPSDSLIIATGNVFPYDVPEDRADIKAMELKSKAYHQIYQADRLSFLPRLNAFGTYELHDDEIFQGDTDGYLFGAELKWNLFEGSKRFGKAKKSKAEYEKSRLQLHQYKAENQVELNRAKRMLEDAKNNLVLAKLAMEQSQESLRIRTNRFEQGLEKTTDLLFAETQYAQKQLEYYTMIFNHNYALAYVQFLSKGQIK</sequence>
<feature type="coiled-coil region" evidence="8">
    <location>
        <begin position="330"/>
        <end position="382"/>
    </location>
</feature>
<evidence type="ECO:0000313" key="11">
    <source>
        <dbReference type="Proteomes" id="UP000667650"/>
    </source>
</evidence>
<keyword evidence="4" id="KW-1134">Transmembrane beta strand</keyword>
<evidence type="ECO:0000256" key="6">
    <source>
        <dbReference type="ARBA" id="ARBA00023136"/>
    </source>
</evidence>
<dbReference type="GO" id="GO:1990281">
    <property type="term" value="C:efflux pump complex"/>
    <property type="evidence" value="ECO:0007669"/>
    <property type="project" value="TreeGrafter"/>
</dbReference>
<evidence type="ECO:0000256" key="3">
    <source>
        <dbReference type="ARBA" id="ARBA00022448"/>
    </source>
</evidence>
<proteinExistence type="inferred from homology"/>
<evidence type="ECO:0000256" key="4">
    <source>
        <dbReference type="ARBA" id="ARBA00022452"/>
    </source>
</evidence>
<keyword evidence="9" id="KW-0732">Signal</keyword>
<feature type="signal peptide" evidence="9">
    <location>
        <begin position="1"/>
        <end position="19"/>
    </location>
</feature>
<keyword evidence="3" id="KW-0813">Transport</keyword>
<dbReference type="Pfam" id="PF02321">
    <property type="entry name" value="OEP"/>
    <property type="match status" value="2"/>
</dbReference>
<comment type="caution">
    <text evidence="10">The sequence shown here is derived from an EMBL/GenBank/DDBJ whole genome shotgun (WGS) entry which is preliminary data.</text>
</comment>